<dbReference type="Proteomes" id="UP001060085">
    <property type="component" value="Linkage Group LG02"/>
</dbReference>
<protein>
    <submittedName>
        <fullName evidence="1">Uncharacterized protein</fullName>
    </submittedName>
</protein>
<keyword evidence="2" id="KW-1185">Reference proteome</keyword>
<proteinExistence type="predicted"/>
<accession>A0ACC0BWL3</accession>
<gene>
    <name evidence="1" type="ORF">M9H77_07929</name>
</gene>
<comment type="caution">
    <text evidence="1">The sequence shown here is derived from an EMBL/GenBank/DDBJ whole genome shotgun (WGS) entry which is preliminary data.</text>
</comment>
<sequence>MSMRKKKKISLENPCTGTLMLERNHTMEFEEQGENVGKELSLCHEDSLISPFLNPSFYLIKLETLYKISKTLGHHRGLKKQGGKKTEPTGGSRFLPYLPSSPIDKGNIEETTTCDDNLPPAIPGSLVECLNYKIFDKSSSKEGDIGIMVDSICNQIGVSQKLGTNLVDDEEPRMNLA</sequence>
<name>A0ACC0BWL3_CATRO</name>
<organism evidence="1 2">
    <name type="scientific">Catharanthus roseus</name>
    <name type="common">Madagascar periwinkle</name>
    <name type="synonym">Vinca rosea</name>
    <dbReference type="NCBI Taxonomy" id="4058"/>
    <lineage>
        <taxon>Eukaryota</taxon>
        <taxon>Viridiplantae</taxon>
        <taxon>Streptophyta</taxon>
        <taxon>Embryophyta</taxon>
        <taxon>Tracheophyta</taxon>
        <taxon>Spermatophyta</taxon>
        <taxon>Magnoliopsida</taxon>
        <taxon>eudicotyledons</taxon>
        <taxon>Gunneridae</taxon>
        <taxon>Pentapetalae</taxon>
        <taxon>asterids</taxon>
        <taxon>lamiids</taxon>
        <taxon>Gentianales</taxon>
        <taxon>Apocynaceae</taxon>
        <taxon>Rauvolfioideae</taxon>
        <taxon>Vinceae</taxon>
        <taxon>Catharanthinae</taxon>
        <taxon>Catharanthus</taxon>
    </lineage>
</organism>
<evidence type="ECO:0000313" key="1">
    <source>
        <dbReference type="EMBL" id="KAI5676979.1"/>
    </source>
</evidence>
<reference evidence="2" key="1">
    <citation type="journal article" date="2023" name="Nat. Plants">
        <title>Single-cell RNA sequencing provides a high-resolution roadmap for understanding the multicellular compartmentation of specialized metabolism.</title>
        <authorList>
            <person name="Sun S."/>
            <person name="Shen X."/>
            <person name="Li Y."/>
            <person name="Li Y."/>
            <person name="Wang S."/>
            <person name="Li R."/>
            <person name="Zhang H."/>
            <person name="Shen G."/>
            <person name="Guo B."/>
            <person name="Wei J."/>
            <person name="Xu J."/>
            <person name="St-Pierre B."/>
            <person name="Chen S."/>
            <person name="Sun C."/>
        </authorList>
    </citation>
    <scope>NUCLEOTIDE SEQUENCE [LARGE SCALE GENOMIC DNA]</scope>
</reference>
<evidence type="ECO:0000313" key="2">
    <source>
        <dbReference type="Proteomes" id="UP001060085"/>
    </source>
</evidence>
<dbReference type="EMBL" id="CM044702">
    <property type="protein sequence ID" value="KAI5676979.1"/>
    <property type="molecule type" value="Genomic_DNA"/>
</dbReference>